<dbReference type="EMBL" id="LYXE01000170">
    <property type="protein sequence ID" value="PDV96956.1"/>
    <property type="molecule type" value="Genomic_DNA"/>
</dbReference>
<proteinExistence type="predicted"/>
<feature type="transmembrane region" description="Helical" evidence="1">
    <location>
        <begin position="24"/>
        <end position="42"/>
    </location>
</feature>
<dbReference type="RefSeq" id="WP_097654899.1">
    <property type="nucleotide sequence ID" value="NZ_LYXE01000170.1"/>
</dbReference>
<dbReference type="OrthoDB" id="157071at2"/>
<organism evidence="2 3">
    <name type="scientific">Candidatus Chloroploca asiatica</name>
    <dbReference type="NCBI Taxonomy" id="1506545"/>
    <lineage>
        <taxon>Bacteria</taxon>
        <taxon>Bacillati</taxon>
        <taxon>Chloroflexota</taxon>
        <taxon>Chloroflexia</taxon>
        <taxon>Chloroflexales</taxon>
        <taxon>Chloroflexineae</taxon>
        <taxon>Oscillochloridaceae</taxon>
        <taxon>Candidatus Chloroploca</taxon>
    </lineage>
</organism>
<keyword evidence="1" id="KW-1133">Transmembrane helix</keyword>
<comment type="caution">
    <text evidence="2">The sequence shown here is derived from an EMBL/GenBank/DDBJ whole genome shotgun (WGS) entry which is preliminary data.</text>
</comment>
<evidence type="ECO:0008006" key="4">
    <source>
        <dbReference type="Google" id="ProtNLM"/>
    </source>
</evidence>
<keyword evidence="3" id="KW-1185">Reference proteome</keyword>
<evidence type="ECO:0000313" key="2">
    <source>
        <dbReference type="EMBL" id="PDV96956.1"/>
    </source>
</evidence>
<reference evidence="2 3" key="1">
    <citation type="submission" date="2016-05" db="EMBL/GenBank/DDBJ databases">
        <authorList>
            <person name="Lavstsen T."/>
            <person name="Jespersen J.S."/>
        </authorList>
    </citation>
    <scope>NUCLEOTIDE SEQUENCE [LARGE SCALE GENOMIC DNA]</scope>
    <source>
        <strain evidence="2 3">B7-9</strain>
    </source>
</reference>
<dbReference type="Proteomes" id="UP000220922">
    <property type="component" value="Unassembled WGS sequence"/>
</dbReference>
<keyword evidence="1" id="KW-0812">Transmembrane</keyword>
<evidence type="ECO:0000256" key="1">
    <source>
        <dbReference type="SAM" id="Phobius"/>
    </source>
</evidence>
<feature type="transmembrane region" description="Helical" evidence="1">
    <location>
        <begin position="48"/>
        <end position="69"/>
    </location>
</feature>
<sequence>MVIQSTLTPEEFRRYELNRHFRRSLFYFYAFIFAVLTVYALTNPTAPIAIYVVAPVPLLAYSIGGWAAIIRRSNDPDLPVFLPMRYELTTSGVRLNTPKGNSSFTWSDFTAWRKALGVYELTLQNGLRLVFSEAAVPQAQVKTLDDLLKKQIQERA</sequence>
<gene>
    <name evidence="2" type="ORF">A9Q02_05285</name>
</gene>
<accession>A0A2H3KP92</accession>
<dbReference type="AlphaFoldDB" id="A0A2H3KP92"/>
<name>A0A2H3KP92_9CHLR</name>
<evidence type="ECO:0000313" key="3">
    <source>
        <dbReference type="Proteomes" id="UP000220922"/>
    </source>
</evidence>
<keyword evidence="1" id="KW-0472">Membrane</keyword>
<protein>
    <recommendedName>
        <fullName evidence="4">YcxB-like protein domain-containing protein</fullName>
    </recommendedName>
</protein>